<accession>A0A5P2CQR8</accession>
<dbReference type="InterPro" id="IPR036514">
    <property type="entry name" value="SGNH_hydro_sf"/>
</dbReference>
<dbReference type="Proteomes" id="UP000324015">
    <property type="component" value="Chromosome"/>
</dbReference>
<protein>
    <submittedName>
        <fullName evidence="1">Uncharacterized protein</fullName>
    </submittedName>
</protein>
<sequence>MPLAERQAYQVPDFWTVFGHSYMQYAFGTFYQTGRADSLLRASFDIEHANWQNFSVNGARAFTEGASTGGFGRFLNRVKRPQRGGPYVADGGTLLLDYGINDIGLLGNTTQLRTGFIHAMRTMISRWRASVIYENGFQVGTRTSYGAGFASVAAVGYTSGDSAHWCTSTTNANFTLTLPSDYNGEPVGIGLVGASGTSGGVVTWGGTAGVTGTTSVSDIMPTAAATHCPVTKRITNLTASNAGQTITGTVNTLDSGGAVMLDCWWLEAKVPPPVIVCNIAKLTAAGYTGNYAGWSGTESSRDADVDAWNADLRTLVAEFDSMVQLADLDAVIGKDATALFTDGLHPNEKGAAEIVDAIRDAVKRITPTSPSPTMNVNPSAPRAGPSLRPHVNGLWYTADHVGTLLTVTPAAGDMWAIPVWVTQGREFWNRLATRTGSTAGATNTTQIRWGLYDDVGWSGYPCELVNEATAAGVLSLSTSANTISMSPTSGTGSITWVLDPGLYWLAIKYTAVRTTPQSITSLQGPNSVMSNLTTGADIFAAATNYPNGYKLTGQGTGAFPGTFPSGAVATASAPYIGVQAFIQPTN</sequence>
<evidence type="ECO:0000313" key="2">
    <source>
        <dbReference type="Proteomes" id="UP000324015"/>
    </source>
</evidence>
<dbReference type="AlphaFoldDB" id="A0A5P2CQR8"/>
<dbReference type="Gene3D" id="3.40.50.1110">
    <property type="entry name" value="SGNH hydrolase"/>
    <property type="match status" value="1"/>
</dbReference>
<dbReference type="SUPFAM" id="SSF52266">
    <property type="entry name" value="SGNH hydrolase"/>
    <property type="match status" value="1"/>
</dbReference>
<evidence type="ECO:0000313" key="1">
    <source>
        <dbReference type="EMBL" id="QES45252.1"/>
    </source>
</evidence>
<proteinExistence type="predicted"/>
<dbReference type="EMBL" id="CP029191">
    <property type="protein sequence ID" value="QES45252.1"/>
    <property type="molecule type" value="Genomic_DNA"/>
</dbReference>
<dbReference type="RefSeq" id="WP_150187562.1">
    <property type="nucleotide sequence ID" value="NZ_CP029191.1"/>
</dbReference>
<name>A0A5P2CQR8_STRVZ</name>
<reference evidence="1 2" key="1">
    <citation type="submission" date="2018-05" db="EMBL/GenBank/DDBJ databases">
        <title>Streptomyces venezuelae.</title>
        <authorList>
            <person name="Kim W."/>
            <person name="Lee N."/>
            <person name="Cho B.-K."/>
        </authorList>
    </citation>
    <scope>NUCLEOTIDE SEQUENCE [LARGE SCALE GENOMIC DNA]</scope>
    <source>
        <strain evidence="1 2">ATCC 14585</strain>
    </source>
</reference>
<organism evidence="1 2">
    <name type="scientific">Streptomyces venezuelae</name>
    <dbReference type="NCBI Taxonomy" id="54571"/>
    <lineage>
        <taxon>Bacteria</taxon>
        <taxon>Bacillati</taxon>
        <taxon>Actinomycetota</taxon>
        <taxon>Actinomycetes</taxon>
        <taxon>Kitasatosporales</taxon>
        <taxon>Streptomycetaceae</taxon>
        <taxon>Streptomyces</taxon>
    </lineage>
</organism>
<gene>
    <name evidence="1" type="ORF">DEJ49_33475</name>
</gene>